<evidence type="ECO:0000259" key="6">
    <source>
        <dbReference type="PROSITE" id="PS50011"/>
    </source>
</evidence>
<dbReference type="Proteomes" id="UP000292702">
    <property type="component" value="Unassembled WGS sequence"/>
</dbReference>
<keyword evidence="1" id="KW-0808">Transferase</keyword>
<comment type="caution">
    <text evidence="7">The sequence shown here is derived from an EMBL/GenBank/DDBJ whole genome shotgun (WGS) entry which is preliminary data.</text>
</comment>
<keyword evidence="4" id="KW-0067">ATP-binding</keyword>
<dbReference type="InterPro" id="IPR011009">
    <property type="entry name" value="Kinase-like_dom_sf"/>
</dbReference>
<dbReference type="Gene3D" id="1.10.510.10">
    <property type="entry name" value="Transferase(Phosphotransferase) domain 1"/>
    <property type="match status" value="1"/>
</dbReference>
<dbReference type="AlphaFoldDB" id="A0A4R0R2X1"/>
<dbReference type="InterPro" id="IPR051681">
    <property type="entry name" value="Ser/Thr_Kinases-Pseudokinases"/>
</dbReference>
<protein>
    <recommendedName>
        <fullName evidence="6">Protein kinase domain-containing protein</fullName>
    </recommendedName>
</protein>
<dbReference type="EMBL" id="RWJN01000464">
    <property type="protein sequence ID" value="TCD61462.1"/>
    <property type="molecule type" value="Genomic_DNA"/>
</dbReference>
<gene>
    <name evidence="7" type="ORF">EIP91_008397</name>
</gene>
<feature type="compositionally biased region" description="Basic and acidic residues" evidence="5">
    <location>
        <begin position="487"/>
        <end position="503"/>
    </location>
</feature>
<evidence type="ECO:0000256" key="2">
    <source>
        <dbReference type="ARBA" id="ARBA00022741"/>
    </source>
</evidence>
<dbReference type="SUPFAM" id="SSF56112">
    <property type="entry name" value="Protein kinase-like (PK-like)"/>
    <property type="match status" value="1"/>
</dbReference>
<dbReference type="InterPro" id="IPR001245">
    <property type="entry name" value="Ser-Thr/Tyr_kinase_cat_dom"/>
</dbReference>
<evidence type="ECO:0000256" key="3">
    <source>
        <dbReference type="ARBA" id="ARBA00022777"/>
    </source>
</evidence>
<evidence type="ECO:0000313" key="8">
    <source>
        <dbReference type="Proteomes" id="UP000292702"/>
    </source>
</evidence>
<keyword evidence="2" id="KW-0547">Nucleotide-binding</keyword>
<keyword evidence="3" id="KW-0418">Kinase</keyword>
<dbReference type="PANTHER" id="PTHR44329">
    <property type="entry name" value="SERINE/THREONINE-PROTEIN KINASE TNNI3K-RELATED"/>
    <property type="match status" value="1"/>
</dbReference>
<organism evidence="7 8">
    <name type="scientific">Steccherinum ochraceum</name>
    <dbReference type="NCBI Taxonomy" id="92696"/>
    <lineage>
        <taxon>Eukaryota</taxon>
        <taxon>Fungi</taxon>
        <taxon>Dikarya</taxon>
        <taxon>Basidiomycota</taxon>
        <taxon>Agaricomycotina</taxon>
        <taxon>Agaricomycetes</taxon>
        <taxon>Polyporales</taxon>
        <taxon>Steccherinaceae</taxon>
        <taxon>Steccherinum</taxon>
    </lineage>
</organism>
<dbReference type="Pfam" id="PF07714">
    <property type="entry name" value="PK_Tyr_Ser-Thr"/>
    <property type="match status" value="1"/>
</dbReference>
<evidence type="ECO:0000256" key="5">
    <source>
        <dbReference type="SAM" id="MobiDB-lite"/>
    </source>
</evidence>
<proteinExistence type="predicted"/>
<evidence type="ECO:0000256" key="1">
    <source>
        <dbReference type="ARBA" id="ARBA00022679"/>
    </source>
</evidence>
<name>A0A4R0R2X1_9APHY</name>
<dbReference type="GO" id="GO:0005524">
    <property type="term" value="F:ATP binding"/>
    <property type="evidence" value="ECO:0007669"/>
    <property type="project" value="UniProtKB-KW"/>
</dbReference>
<dbReference type="InterPro" id="IPR008266">
    <property type="entry name" value="Tyr_kinase_AS"/>
</dbReference>
<dbReference type="STRING" id="92696.A0A4R0R2X1"/>
<reference evidence="7 8" key="1">
    <citation type="submission" date="2018-11" db="EMBL/GenBank/DDBJ databases">
        <title>Genome assembly of Steccherinum ochraceum LE-BIN_3174, the white-rot fungus of the Steccherinaceae family (The Residual Polyporoid clade, Polyporales, Basidiomycota).</title>
        <authorList>
            <person name="Fedorova T.V."/>
            <person name="Glazunova O.A."/>
            <person name="Landesman E.O."/>
            <person name="Moiseenko K.V."/>
            <person name="Psurtseva N.V."/>
            <person name="Savinova O.S."/>
            <person name="Shakhova N.V."/>
            <person name="Tyazhelova T.V."/>
            <person name="Vasina D.V."/>
        </authorList>
    </citation>
    <scope>NUCLEOTIDE SEQUENCE [LARGE SCALE GENOMIC DNA]</scope>
    <source>
        <strain evidence="7 8">LE-BIN_3174</strain>
    </source>
</reference>
<dbReference type="GO" id="GO:0004674">
    <property type="term" value="F:protein serine/threonine kinase activity"/>
    <property type="evidence" value="ECO:0007669"/>
    <property type="project" value="TreeGrafter"/>
</dbReference>
<sequence length="615" mass="68545">MLTSNLRRSISDRGDTSLDLRPPLSLQTSLANIDSEAPAICETCGTNPVPRPSSWPAVVRLSAEDGASWIGGETDAAADGRQCCSEGCAAIAKRMHECLQQAMLSKGMEYRIVELESEDAQYAMNIMQRAFEKGSQTERDSIRRLMLKLALSTEKLPRSLFLRGVKCSETESHGAGSFADIFIGDFQGHKVALKKLRMFQMLHESQKKRMRAAFCYESLIWKNLRHEHVLSFLGVADTLFSRSLCMVLPWMKHGHVRHALDDLRPTLTSSELAAQIHKWIFQTASGLSYLHDEGVVHGDLRGANILIDETMSVQLADFGLAVFAEATSQNYASHRGGNARWLAPELIYPELLKVKSSRPTYASDVFAFGCVIVEMYTGKAPYSECSDAQVVARVPLGMRPKRSPPIDGFGITDFHWTIASSCWKQNPSRRPEIRVLVQVLLDMSTDSSATSALLALSRPETHGGHERVSDEQKERERKWNTPSNMRRRSETTLKTRLSHERIRVSMASPSSPIPPGPLTASISAGTPKKPGRSTPTSQRRAISALDIRRAENPVDDERYKRERNWNSPRPNWSNTTTPLSSPRPTLSRRTASSKRMSIGSVVNQIQELPETHTHG</sequence>
<accession>A0A4R0R2X1</accession>
<dbReference type="InterPro" id="IPR000719">
    <property type="entry name" value="Prot_kinase_dom"/>
</dbReference>
<feature type="compositionally biased region" description="Low complexity" evidence="5">
    <location>
        <begin position="575"/>
        <end position="590"/>
    </location>
</feature>
<feature type="compositionally biased region" description="Polar residues" evidence="5">
    <location>
        <begin position="565"/>
        <end position="574"/>
    </location>
</feature>
<feature type="domain" description="Protein kinase" evidence="6">
    <location>
        <begin position="167"/>
        <end position="441"/>
    </location>
</feature>
<evidence type="ECO:0000313" key="7">
    <source>
        <dbReference type="EMBL" id="TCD61462.1"/>
    </source>
</evidence>
<feature type="compositionally biased region" description="Basic and acidic residues" evidence="5">
    <location>
        <begin position="459"/>
        <end position="479"/>
    </location>
</feature>
<feature type="region of interest" description="Disordered" evidence="5">
    <location>
        <begin position="455"/>
        <end position="596"/>
    </location>
</feature>
<feature type="compositionally biased region" description="Basic and acidic residues" evidence="5">
    <location>
        <begin position="9"/>
        <end position="18"/>
    </location>
</feature>
<evidence type="ECO:0000256" key="4">
    <source>
        <dbReference type="ARBA" id="ARBA00022840"/>
    </source>
</evidence>
<dbReference type="PROSITE" id="PS00109">
    <property type="entry name" value="PROTEIN_KINASE_TYR"/>
    <property type="match status" value="1"/>
</dbReference>
<dbReference type="OrthoDB" id="2804215at2759"/>
<feature type="compositionally biased region" description="Basic and acidic residues" evidence="5">
    <location>
        <begin position="546"/>
        <end position="564"/>
    </location>
</feature>
<dbReference type="PROSITE" id="PS50011">
    <property type="entry name" value="PROTEIN_KINASE_DOM"/>
    <property type="match status" value="1"/>
</dbReference>
<feature type="region of interest" description="Disordered" evidence="5">
    <location>
        <begin position="1"/>
        <end position="22"/>
    </location>
</feature>
<dbReference type="PANTHER" id="PTHR44329:SF288">
    <property type="entry name" value="MITOGEN-ACTIVATED PROTEIN KINASE KINASE KINASE 20"/>
    <property type="match status" value="1"/>
</dbReference>
<keyword evidence="8" id="KW-1185">Reference proteome</keyword>